<name>X1N1X8_9ZZZZ</name>
<proteinExistence type="predicted"/>
<feature type="non-terminal residue" evidence="1">
    <location>
        <position position="1"/>
    </location>
</feature>
<reference evidence="1" key="1">
    <citation type="journal article" date="2014" name="Front. Microbiol.">
        <title>High frequency of phylogenetically diverse reductive dehalogenase-homologous genes in deep subseafloor sedimentary metagenomes.</title>
        <authorList>
            <person name="Kawai M."/>
            <person name="Futagami T."/>
            <person name="Toyoda A."/>
            <person name="Takaki Y."/>
            <person name="Nishi S."/>
            <person name="Hori S."/>
            <person name="Arai W."/>
            <person name="Tsubouchi T."/>
            <person name="Morono Y."/>
            <person name="Uchiyama I."/>
            <person name="Ito T."/>
            <person name="Fujiyama A."/>
            <person name="Inagaki F."/>
            <person name="Takami H."/>
        </authorList>
    </citation>
    <scope>NUCLEOTIDE SEQUENCE</scope>
    <source>
        <strain evidence="1">Expedition CK06-06</strain>
    </source>
</reference>
<sequence>VEIDRYAFLTIMRSGLPMYWCPCFGEEYGTFWTFQQREVLDTAPLPVQNYFVFALTKRKGIDSITTLSAPLNSNKKTGKTFFQE</sequence>
<accession>X1N1X8</accession>
<comment type="caution">
    <text evidence="1">The sequence shown here is derived from an EMBL/GenBank/DDBJ whole genome shotgun (WGS) entry which is preliminary data.</text>
</comment>
<gene>
    <name evidence="1" type="ORF">S06H3_23987</name>
</gene>
<organism evidence="1">
    <name type="scientific">marine sediment metagenome</name>
    <dbReference type="NCBI Taxonomy" id="412755"/>
    <lineage>
        <taxon>unclassified sequences</taxon>
        <taxon>metagenomes</taxon>
        <taxon>ecological metagenomes</taxon>
    </lineage>
</organism>
<dbReference type="AlphaFoldDB" id="X1N1X8"/>
<dbReference type="EMBL" id="BARV01013188">
    <property type="protein sequence ID" value="GAI12594.1"/>
    <property type="molecule type" value="Genomic_DNA"/>
</dbReference>
<evidence type="ECO:0000313" key="1">
    <source>
        <dbReference type="EMBL" id="GAI12594.1"/>
    </source>
</evidence>
<protein>
    <submittedName>
        <fullName evidence="1">Uncharacterized protein</fullName>
    </submittedName>
</protein>